<gene>
    <name evidence="1" type="ORF">L6164_031415</name>
</gene>
<organism evidence="1 2">
    <name type="scientific">Bauhinia variegata</name>
    <name type="common">Purple orchid tree</name>
    <name type="synonym">Phanera variegata</name>
    <dbReference type="NCBI Taxonomy" id="167791"/>
    <lineage>
        <taxon>Eukaryota</taxon>
        <taxon>Viridiplantae</taxon>
        <taxon>Streptophyta</taxon>
        <taxon>Embryophyta</taxon>
        <taxon>Tracheophyta</taxon>
        <taxon>Spermatophyta</taxon>
        <taxon>Magnoliopsida</taxon>
        <taxon>eudicotyledons</taxon>
        <taxon>Gunneridae</taxon>
        <taxon>Pentapetalae</taxon>
        <taxon>rosids</taxon>
        <taxon>fabids</taxon>
        <taxon>Fabales</taxon>
        <taxon>Fabaceae</taxon>
        <taxon>Cercidoideae</taxon>
        <taxon>Cercideae</taxon>
        <taxon>Bauhiniinae</taxon>
        <taxon>Bauhinia</taxon>
    </lineage>
</organism>
<comment type="caution">
    <text evidence="1">The sequence shown here is derived from an EMBL/GenBank/DDBJ whole genome shotgun (WGS) entry which is preliminary data.</text>
</comment>
<protein>
    <submittedName>
        <fullName evidence="1">Uncharacterized protein</fullName>
    </submittedName>
</protein>
<dbReference type="Proteomes" id="UP000828941">
    <property type="component" value="Chromosome 12"/>
</dbReference>
<keyword evidence="2" id="KW-1185">Reference proteome</keyword>
<dbReference type="EMBL" id="CM039437">
    <property type="protein sequence ID" value="KAI4308331.1"/>
    <property type="molecule type" value="Genomic_DNA"/>
</dbReference>
<reference evidence="1 2" key="1">
    <citation type="journal article" date="2022" name="DNA Res.">
        <title>Chromosomal-level genome assembly of the orchid tree Bauhinia variegata (Leguminosae; Cercidoideae) supports the allotetraploid origin hypothesis of Bauhinia.</title>
        <authorList>
            <person name="Zhong Y."/>
            <person name="Chen Y."/>
            <person name="Zheng D."/>
            <person name="Pang J."/>
            <person name="Liu Y."/>
            <person name="Luo S."/>
            <person name="Meng S."/>
            <person name="Qian L."/>
            <person name="Wei D."/>
            <person name="Dai S."/>
            <person name="Zhou R."/>
        </authorList>
    </citation>
    <scope>NUCLEOTIDE SEQUENCE [LARGE SCALE GENOMIC DNA]</scope>
    <source>
        <strain evidence="1">BV-YZ2020</strain>
    </source>
</reference>
<name>A0ACB9LG94_BAUVA</name>
<accession>A0ACB9LG94</accession>
<proteinExistence type="predicted"/>
<sequence length="162" mass="18398">MLELQVYNFDPCSDYYVNAYLNNAEVQKALHANPTNWSHCNDYFLKHWKDSPTTILPIIKKLIENVSTLCSPIFSRDTDGKVPVTSSRYSINCLKLPLRVSWYPWYSGNEVGRYAAEAYEGVVFATVRGAGHTVPSWQPARAFTLFISFLKGQLPPFEPTPS</sequence>
<evidence type="ECO:0000313" key="1">
    <source>
        <dbReference type="EMBL" id="KAI4308331.1"/>
    </source>
</evidence>
<evidence type="ECO:0000313" key="2">
    <source>
        <dbReference type="Proteomes" id="UP000828941"/>
    </source>
</evidence>